<name>X1R3G1_9ZZZZ</name>
<evidence type="ECO:0000313" key="1">
    <source>
        <dbReference type="EMBL" id="GAI50129.1"/>
    </source>
</evidence>
<proteinExistence type="predicted"/>
<dbReference type="AlphaFoldDB" id="X1R3G1"/>
<reference evidence="1" key="1">
    <citation type="journal article" date="2014" name="Front. Microbiol.">
        <title>High frequency of phylogenetically diverse reductive dehalogenase-homologous genes in deep subseafloor sedimentary metagenomes.</title>
        <authorList>
            <person name="Kawai M."/>
            <person name="Futagami T."/>
            <person name="Toyoda A."/>
            <person name="Takaki Y."/>
            <person name="Nishi S."/>
            <person name="Hori S."/>
            <person name="Arai W."/>
            <person name="Tsubouchi T."/>
            <person name="Morono Y."/>
            <person name="Uchiyama I."/>
            <person name="Ito T."/>
            <person name="Fujiyama A."/>
            <person name="Inagaki F."/>
            <person name="Takami H."/>
        </authorList>
    </citation>
    <scope>NUCLEOTIDE SEQUENCE</scope>
    <source>
        <strain evidence="1">Expedition CK06-06</strain>
    </source>
</reference>
<comment type="caution">
    <text evidence="1">The sequence shown here is derived from an EMBL/GenBank/DDBJ whole genome shotgun (WGS) entry which is preliminary data.</text>
</comment>
<sequence length="30" mass="3472">AVNAIRNIFGNDEIMEPIRLKYGVLLGRWI</sequence>
<feature type="non-terminal residue" evidence="1">
    <location>
        <position position="1"/>
    </location>
</feature>
<dbReference type="EMBL" id="BARV01034743">
    <property type="protein sequence ID" value="GAI50129.1"/>
    <property type="molecule type" value="Genomic_DNA"/>
</dbReference>
<protein>
    <submittedName>
        <fullName evidence="1">Uncharacterized protein</fullName>
    </submittedName>
</protein>
<organism evidence="1">
    <name type="scientific">marine sediment metagenome</name>
    <dbReference type="NCBI Taxonomy" id="412755"/>
    <lineage>
        <taxon>unclassified sequences</taxon>
        <taxon>metagenomes</taxon>
        <taxon>ecological metagenomes</taxon>
    </lineage>
</organism>
<accession>X1R3G1</accession>
<gene>
    <name evidence="1" type="ORF">S06H3_54339</name>
</gene>